<dbReference type="KEGG" id="ovi:T265_00491"/>
<evidence type="ECO:0000313" key="2">
    <source>
        <dbReference type="Proteomes" id="UP000054324"/>
    </source>
</evidence>
<accession>A0A075AJL5</accession>
<evidence type="ECO:0000313" key="1">
    <source>
        <dbReference type="EMBL" id="KER33594.1"/>
    </source>
</evidence>
<dbReference type="EMBL" id="KL596623">
    <property type="protein sequence ID" value="KER33594.1"/>
    <property type="molecule type" value="Genomic_DNA"/>
</dbReference>
<dbReference type="GeneID" id="20314679"/>
<proteinExistence type="predicted"/>
<keyword evidence="2" id="KW-1185">Reference proteome</keyword>
<name>A0A075AJL5_OPIVI</name>
<dbReference type="RefSeq" id="XP_009162559.1">
    <property type="nucleotide sequence ID" value="XM_009164295.1"/>
</dbReference>
<protein>
    <submittedName>
        <fullName evidence="1">Uncharacterized protein</fullName>
    </submittedName>
</protein>
<organism evidence="1 2">
    <name type="scientific">Opisthorchis viverrini</name>
    <name type="common">Southeast Asian liver fluke</name>
    <dbReference type="NCBI Taxonomy" id="6198"/>
    <lineage>
        <taxon>Eukaryota</taxon>
        <taxon>Metazoa</taxon>
        <taxon>Spiralia</taxon>
        <taxon>Lophotrochozoa</taxon>
        <taxon>Platyhelminthes</taxon>
        <taxon>Trematoda</taxon>
        <taxon>Digenea</taxon>
        <taxon>Opisthorchiida</taxon>
        <taxon>Opisthorchiata</taxon>
        <taxon>Opisthorchiidae</taxon>
        <taxon>Opisthorchis</taxon>
    </lineage>
</organism>
<dbReference type="OrthoDB" id="8693905at2759"/>
<dbReference type="CTD" id="20314679"/>
<sequence>MCTRLHFDWVVAKTWAFDSISAFVTSSGSMAASGTRWLGWLEREATDRKVRGSNLTSASRLSLSRLRQPGSILAIVLPSGGVTAWHRKGVTSGRLSCCLSSPLVRLSMVKDRPYTRVKLQGIENIWIHNQLFCSGTVNCVAPERIHKIHQVVVIIIIDSMTSVFNTDASMPYSRDSFESLIVKKRVKCLQPGTVRIRRSPSWKASSTDSTQAFRDLLHTPLPSRATMDNRSAVTLFRCLAAMPPGGSKRARILPGCPSLVKGSREADVEIEPRTFRLEIRALTTEPSCPLW</sequence>
<dbReference type="AlphaFoldDB" id="A0A075AJL5"/>
<dbReference type="Proteomes" id="UP000054324">
    <property type="component" value="Unassembled WGS sequence"/>
</dbReference>
<gene>
    <name evidence="1" type="ORF">T265_00491</name>
</gene>
<reference evidence="1 2" key="1">
    <citation type="submission" date="2013-11" db="EMBL/GenBank/DDBJ databases">
        <title>Opisthorchis viverrini - life in the bile duct.</title>
        <authorList>
            <person name="Young N.D."/>
            <person name="Nagarajan N."/>
            <person name="Lin S.J."/>
            <person name="Korhonen P.K."/>
            <person name="Jex A.R."/>
            <person name="Hall R.S."/>
            <person name="Safavi-Hemami H."/>
            <person name="Kaewkong W."/>
            <person name="Bertrand D."/>
            <person name="Gao S."/>
            <person name="Seet Q."/>
            <person name="Wongkham S."/>
            <person name="Teh B.T."/>
            <person name="Wongkham C."/>
            <person name="Intapan P.M."/>
            <person name="Maleewong W."/>
            <person name="Yang X."/>
            <person name="Hu M."/>
            <person name="Wang Z."/>
            <person name="Hofmann A."/>
            <person name="Sternberg P.W."/>
            <person name="Tan P."/>
            <person name="Wang J."/>
            <person name="Gasser R.B."/>
        </authorList>
    </citation>
    <scope>NUCLEOTIDE SEQUENCE [LARGE SCALE GENOMIC DNA]</scope>
</reference>